<dbReference type="Proteomes" id="UP000281547">
    <property type="component" value="Unassembled WGS sequence"/>
</dbReference>
<dbReference type="PANTHER" id="PTHR33376">
    <property type="match status" value="1"/>
</dbReference>
<dbReference type="GO" id="GO:0030288">
    <property type="term" value="C:outer membrane-bounded periplasmic space"/>
    <property type="evidence" value="ECO:0007669"/>
    <property type="project" value="InterPro"/>
</dbReference>
<proteinExistence type="inferred from homology"/>
<organism evidence="5 6">
    <name type="scientific">Arsenicitalea aurantiaca</name>
    <dbReference type="NCBI Taxonomy" id="1783274"/>
    <lineage>
        <taxon>Bacteria</taxon>
        <taxon>Pseudomonadati</taxon>
        <taxon>Pseudomonadota</taxon>
        <taxon>Alphaproteobacteria</taxon>
        <taxon>Hyphomicrobiales</taxon>
        <taxon>Devosiaceae</taxon>
        <taxon>Arsenicitalea</taxon>
    </lineage>
</organism>
<dbReference type="InterPro" id="IPR038404">
    <property type="entry name" value="TRAP_DctP_sf"/>
</dbReference>
<dbReference type="PANTHER" id="PTHR33376:SF4">
    <property type="entry name" value="SIALIC ACID-BINDING PERIPLASMIC PROTEIN SIAP"/>
    <property type="match status" value="1"/>
</dbReference>
<keyword evidence="4" id="KW-0732">Signal</keyword>
<sequence length="393" mass="43517">MRAGQRLRSLRGICPRTANGSGERPFEILRRMIVRQRQRSPWCSAGRSVRCDHRGGTMSQSFRLNRRAVIAGGLAAPFVLRSSFAMAATELRLTHPADTSHPVHTAAEEMVGRIAERTGGEINITIFPNNALGSPTDTAQQTRMGAIDFILMNPANIEALSNSIGAINIPYQFDDYAHAHRVLDETARDWIEAQLLTAGFSWIANFEWGFRALSNSQRPVNTPEDVQGLRIRVPPELAIKAAFEALGASTQTVAFQEVYLALANGLVDGQDNPVSTTFAAKFYEAQDHLALTKHIYATIMMCANPRVWNDRLTEEQRAIISEEAVTAGATARAEVQSSEEDYIAQMEEMGIAVTRPEVEPFRARMEPAYEQLRATLGEETWTTWAELVDAARA</sequence>
<evidence type="ECO:0000256" key="1">
    <source>
        <dbReference type="ARBA" id="ARBA00004196"/>
    </source>
</evidence>
<evidence type="ECO:0000256" key="4">
    <source>
        <dbReference type="ARBA" id="ARBA00022729"/>
    </source>
</evidence>
<protein>
    <submittedName>
        <fullName evidence="5">TRAP transporter substrate-binding protein</fullName>
    </submittedName>
</protein>
<comment type="caution">
    <text evidence="5">The sequence shown here is derived from an EMBL/GenBank/DDBJ whole genome shotgun (WGS) entry which is preliminary data.</text>
</comment>
<dbReference type="EMBL" id="RZNJ01000001">
    <property type="protein sequence ID" value="RUT34547.1"/>
    <property type="molecule type" value="Genomic_DNA"/>
</dbReference>
<keyword evidence="3" id="KW-0813">Transport</keyword>
<evidence type="ECO:0000313" key="6">
    <source>
        <dbReference type="Proteomes" id="UP000281547"/>
    </source>
</evidence>
<evidence type="ECO:0000256" key="3">
    <source>
        <dbReference type="ARBA" id="ARBA00022448"/>
    </source>
</evidence>
<dbReference type="NCBIfam" id="TIGR00787">
    <property type="entry name" value="dctP"/>
    <property type="match status" value="1"/>
</dbReference>
<comment type="subcellular location">
    <subcellularLocation>
        <location evidence="1">Cell envelope</location>
    </subcellularLocation>
</comment>
<reference evidence="5 6" key="1">
    <citation type="journal article" date="2016" name="Int. J. Syst. Evol. Microbiol.">
        <title>Arsenicitalea aurantiaca gen. nov., sp. nov., a new member of the family Hyphomicrobiaceae, isolated from high-arsenic sediment.</title>
        <authorList>
            <person name="Mu Y."/>
            <person name="Zhou L."/>
            <person name="Zeng X.C."/>
            <person name="Liu L."/>
            <person name="Pan Y."/>
            <person name="Chen X."/>
            <person name="Wang J."/>
            <person name="Li S."/>
            <person name="Li W.J."/>
            <person name="Wang Y."/>
        </authorList>
    </citation>
    <scope>NUCLEOTIDE SEQUENCE [LARGE SCALE GENOMIC DNA]</scope>
    <source>
        <strain evidence="5 6">42-50</strain>
    </source>
</reference>
<keyword evidence="6" id="KW-1185">Reference proteome</keyword>
<name>A0A433XKE0_9HYPH</name>
<dbReference type="CDD" id="cd13603">
    <property type="entry name" value="PBP2_TRAP_Siap_TeaA_like"/>
    <property type="match status" value="1"/>
</dbReference>
<dbReference type="GO" id="GO:0055085">
    <property type="term" value="P:transmembrane transport"/>
    <property type="evidence" value="ECO:0007669"/>
    <property type="project" value="InterPro"/>
</dbReference>
<comment type="similarity">
    <text evidence="2">Belongs to the bacterial solute-binding protein 7 family.</text>
</comment>
<dbReference type="InterPro" id="IPR004682">
    <property type="entry name" value="TRAP_DctP"/>
</dbReference>
<dbReference type="AlphaFoldDB" id="A0A433XKE0"/>
<dbReference type="NCBIfam" id="NF037995">
    <property type="entry name" value="TRAP_S1"/>
    <property type="match status" value="1"/>
</dbReference>
<evidence type="ECO:0000313" key="5">
    <source>
        <dbReference type="EMBL" id="RUT34547.1"/>
    </source>
</evidence>
<evidence type="ECO:0000256" key="2">
    <source>
        <dbReference type="ARBA" id="ARBA00009023"/>
    </source>
</evidence>
<dbReference type="InterPro" id="IPR018389">
    <property type="entry name" value="DctP_fam"/>
</dbReference>
<accession>A0A433XKE0</accession>
<dbReference type="Gene3D" id="3.40.190.170">
    <property type="entry name" value="Bacterial extracellular solute-binding protein, family 7"/>
    <property type="match status" value="1"/>
</dbReference>
<dbReference type="Pfam" id="PF03480">
    <property type="entry name" value="DctP"/>
    <property type="match status" value="1"/>
</dbReference>
<gene>
    <name evidence="5" type="ORF">EMQ25_00865</name>
</gene>